<dbReference type="UniPathway" id="UPA00214"/>
<evidence type="ECO:0000313" key="12">
    <source>
        <dbReference type="EMBL" id="ASA55905.1"/>
    </source>
</evidence>
<sequence>MKNILVVGGAGYIGSHTCKMLSQKGFNPIVFDNLIYGHKEFIKWGEFVLGDLSDINQIRLVFEKYQIDAVMHFAAFAYVGESVEHPQKYYANNVVATLNLLNVMIEFGVKNFIFSSTCATYGNPQYLPIDEAHPQTPINPYGMSKLMVESILKDYSNAYDFKFVSLRYFNASGCDPECEVGENHNPETHLIPLILDAAIGKRDSIKVFGSDYDTRDGSAIRDYIHVIDLAEAHILALKSLLAGGDSDIFNLGNGQGFTVKEVIECVKQVTQKEFKVIYTDRRPGDPSSLIGSSDKIIAKLNWKPKFARLEDIIKTAWDWHVKLNEKN</sequence>
<keyword evidence="9 10" id="KW-0119">Carbohydrate metabolism</keyword>
<dbReference type="GO" id="GO:0003978">
    <property type="term" value="F:UDP-glucose 4-epimerase activity"/>
    <property type="evidence" value="ECO:0007669"/>
    <property type="project" value="UniProtKB-UniRule"/>
</dbReference>
<dbReference type="SUPFAM" id="SSF51735">
    <property type="entry name" value="NAD(P)-binding Rossmann-fold domains"/>
    <property type="match status" value="1"/>
</dbReference>
<dbReference type="InterPro" id="IPR005886">
    <property type="entry name" value="UDP_G4E"/>
</dbReference>
<evidence type="ECO:0000313" key="13">
    <source>
        <dbReference type="Proteomes" id="UP000196708"/>
    </source>
</evidence>
<dbReference type="InterPro" id="IPR001509">
    <property type="entry name" value="Epimerase_deHydtase"/>
</dbReference>
<dbReference type="EC" id="5.1.3.2" evidence="5 10"/>
<dbReference type="InterPro" id="IPR036291">
    <property type="entry name" value="NAD(P)-bd_dom_sf"/>
</dbReference>
<dbReference type="Gene3D" id="3.90.25.10">
    <property type="entry name" value="UDP-galactose 4-epimerase, domain 1"/>
    <property type="match status" value="1"/>
</dbReference>
<evidence type="ECO:0000256" key="3">
    <source>
        <dbReference type="ARBA" id="ARBA00004947"/>
    </source>
</evidence>
<evidence type="ECO:0000256" key="9">
    <source>
        <dbReference type="ARBA" id="ARBA00023277"/>
    </source>
</evidence>
<evidence type="ECO:0000256" key="4">
    <source>
        <dbReference type="ARBA" id="ARBA00007637"/>
    </source>
</evidence>
<comment type="pathway">
    <text evidence="3 10">Carbohydrate metabolism; galactose metabolism.</text>
</comment>
<dbReference type="Gene3D" id="3.40.50.720">
    <property type="entry name" value="NAD(P)-binding Rossmann-like Domain"/>
    <property type="match status" value="1"/>
</dbReference>
<dbReference type="EMBL" id="CP018835">
    <property type="protein sequence ID" value="ASA55905.1"/>
    <property type="molecule type" value="Genomic_DNA"/>
</dbReference>
<evidence type="ECO:0000256" key="8">
    <source>
        <dbReference type="ARBA" id="ARBA00023235"/>
    </source>
</evidence>
<evidence type="ECO:0000256" key="7">
    <source>
        <dbReference type="ARBA" id="ARBA00023027"/>
    </source>
</evidence>
<dbReference type="PANTHER" id="PTHR43725">
    <property type="entry name" value="UDP-GLUCOSE 4-EPIMERASE"/>
    <property type="match status" value="1"/>
</dbReference>
<dbReference type="GO" id="GO:0033499">
    <property type="term" value="P:galactose catabolic process via UDP-galactose, Leloir pathway"/>
    <property type="evidence" value="ECO:0007669"/>
    <property type="project" value="TreeGrafter"/>
</dbReference>
<evidence type="ECO:0000256" key="5">
    <source>
        <dbReference type="ARBA" id="ARBA00013189"/>
    </source>
</evidence>
<gene>
    <name evidence="12" type="ORF">BSQ33_09510</name>
</gene>
<organism evidence="12 13">
    <name type="scientific">Vibrio gazogenes</name>
    <dbReference type="NCBI Taxonomy" id="687"/>
    <lineage>
        <taxon>Bacteria</taxon>
        <taxon>Pseudomonadati</taxon>
        <taxon>Pseudomonadota</taxon>
        <taxon>Gammaproteobacteria</taxon>
        <taxon>Vibrionales</taxon>
        <taxon>Vibrionaceae</taxon>
        <taxon>Vibrio</taxon>
    </lineage>
</organism>
<comment type="cofactor">
    <cofactor evidence="2 10">
        <name>NAD(+)</name>
        <dbReference type="ChEBI" id="CHEBI:57540"/>
    </cofactor>
</comment>
<reference evidence="12 13" key="1">
    <citation type="submission" date="2016-12" db="EMBL/GenBank/DDBJ databases">
        <authorList>
            <person name="Song W.-J."/>
            <person name="Kurnit D.M."/>
        </authorList>
    </citation>
    <scope>NUCLEOTIDE SEQUENCE [LARGE SCALE GENOMIC DNA]</scope>
    <source>
        <strain evidence="12 13">ATCC 43942</strain>
    </source>
</reference>
<name>A0A1Z2SFH7_VIBGA</name>
<protein>
    <recommendedName>
        <fullName evidence="6 10">UDP-glucose 4-epimerase</fullName>
        <ecNumber evidence="5 10">5.1.3.2</ecNumber>
    </recommendedName>
</protein>
<dbReference type="Proteomes" id="UP000196708">
    <property type="component" value="Chromosome 1"/>
</dbReference>
<feature type="domain" description="NAD-dependent epimerase/dehydratase" evidence="11">
    <location>
        <begin position="4"/>
        <end position="252"/>
    </location>
</feature>
<dbReference type="NCBIfam" id="TIGR01179">
    <property type="entry name" value="galE"/>
    <property type="match status" value="1"/>
</dbReference>
<evidence type="ECO:0000256" key="2">
    <source>
        <dbReference type="ARBA" id="ARBA00001911"/>
    </source>
</evidence>
<keyword evidence="8 10" id="KW-0413">Isomerase</keyword>
<dbReference type="OrthoDB" id="9803010at2"/>
<evidence type="ECO:0000256" key="6">
    <source>
        <dbReference type="ARBA" id="ARBA00018569"/>
    </source>
</evidence>
<accession>A0A1Z2SFH7</accession>
<comment type="catalytic activity">
    <reaction evidence="1 10">
        <text>UDP-alpha-D-glucose = UDP-alpha-D-galactose</text>
        <dbReference type="Rhea" id="RHEA:22168"/>
        <dbReference type="ChEBI" id="CHEBI:58885"/>
        <dbReference type="ChEBI" id="CHEBI:66914"/>
        <dbReference type="EC" id="5.1.3.2"/>
    </reaction>
</comment>
<keyword evidence="7 10" id="KW-0520">NAD</keyword>
<evidence type="ECO:0000256" key="1">
    <source>
        <dbReference type="ARBA" id="ARBA00000083"/>
    </source>
</evidence>
<proteinExistence type="inferred from homology"/>
<dbReference type="AlphaFoldDB" id="A0A1Z2SFH7"/>
<evidence type="ECO:0000256" key="10">
    <source>
        <dbReference type="RuleBase" id="RU366046"/>
    </source>
</evidence>
<dbReference type="CDD" id="cd05247">
    <property type="entry name" value="UDP_G4E_1_SDR_e"/>
    <property type="match status" value="1"/>
</dbReference>
<dbReference type="Pfam" id="PF01370">
    <property type="entry name" value="Epimerase"/>
    <property type="match status" value="1"/>
</dbReference>
<dbReference type="RefSeq" id="WP_088133943.1">
    <property type="nucleotide sequence ID" value="NZ_CP018835.1"/>
</dbReference>
<comment type="similarity">
    <text evidence="4 10">Belongs to the NAD(P)-dependent epimerase/dehydratase family.</text>
</comment>
<dbReference type="KEGG" id="vga:BSQ33_09510"/>
<dbReference type="PANTHER" id="PTHR43725:SF53">
    <property type="entry name" value="UDP-ARABINOSE 4-EPIMERASE 1"/>
    <property type="match status" value="1"/>
</dbReference>
<comment type="subunit">
    <text evidence="10">Homodimer.</text>
</comment>
<evidence type="ECO:0000259" key="11">
    <source>
        <dbReference type="Pfam" id="PF01370"/>
    </source>
</evidence>